<feature type="compositionally biased region" description="Low complexity" evidence="7">
    <location>
        <begin position="429"/>
        <end position="439"/>
    </location>
</feature>
<keyword evidence="6" id="KW-0067">ATP-binding</keyword>
<dbReference type="PANTHER" id="PTHR18934:SF99">
    <property type="entry name" value="ATP-DEPENDENT RNA HELICASE DHX37-RELATED"/>
    <property type="match status" value="1"/>
</dbReference>
<evidence type="ECO:0000259" key="9">
    <source>
        <dbReference type="PROSITE" id="PS51194"/>
    </source>
</evidence>
<dbReference type="Pfam" id="PF00270">
    <property type="entry name" value="DEAD"/>
    <property type="match status" value="1"/>
</dbReference>
<dbReference type="OrthoDB" id="10253254at2759"/>
<feature type="region of interest" description="Disordered" evidence="7">
    <location>
        <begin position="728"/>
        <end position="801"/>
    </location>
</feature>
<dbReference type="Pfam" id="PF00271">
    <property type="entry name" value="Helicase_C"/>
    <property type="match status" value="1"/>
</dbReference>
<feature type="compositionally biased region" description="Acidic residues" evidence="7">
    <location>
        <begin position="343"/>
        <end position="352"/>
    </location>
</feature>
<dbReference type="PANTHER" id="PTHR18934">
    <property type="entry name" value="ATP-DEPENDENT RNA HELICASE"/>
    <property type="match status" value="1"/>
</dbReference>
<feature type="compositionally biased region" description="Polar residues" evidence="7">
    <location>
        <begin position="444"/>
        <end position="453"/>
    </location>
</feature>
<dbReference type="InterPro" id="IPR027417">
    <property type="entry name" value="P-loop_NTPase"/>
</dbReference>
<evidence type="ECO:0000256" key="5">
    <source>
        <dbReference type="ARBA" id="ARBA00022806"/>
    </source>
</evidence>
<dbReference type="CDD" id="cd17982">
    <property type="entry name" value="DEXHc_DHX37"/>
    <property type="match status" value="1"/>
</dbReference>
<feature type="compositionally biased region" description="Low complexity" evidence="7">
    <location>
        <begin position="303"/>
        <end position="314"/>
    </location>
</feature>
<dbReference type="SUPFAM" id="SSF52540">
    <property type="entry name" value="P-loop containing nucleoside triphosphate hydrolases"/>
    <property type="match status" value="1"/>
</dbReference>
<dbReference type="Pfam" id="PF07717">
    <property type="entry name" value="OB_NTP_bind"/>
    <property type="match status" value="1"/>
</dbReference>
<keyword evidence="3" id="KW-0547">Nucleotide-binding</keyword>
<dbReference type="PROSITE" id="PS00690">
    <property type="entry name" value="DEAH_ATP_HELICASE"/>
    <property type="match status" value="1"/>
</dbReference>
<dbReference type="Gene3D" id="1.20.120.1080">
    <property type="match status" value="1"/>
</dbReference>
<sequence length="1305" mass="142563">MGRPAPRVRYNAKARGSVAGSSGKRGKPKKTLSTEAEGNSAPGHVVHDTGDSNAMMIIPPDEGKKKSASSDEARARMKAELVAASETKMSSKKKRKLDAYIDKKLKKEERVILFKKLAESQAQVSPLVLHSSSALGSGKLETNATKLAKNEDNNVRHALEHGIDGRRRKRRKIGSNNAFSILPAEDSLSTGSDEDEINESNVNAKSIPHSEPELSPVEHPKTSSHSSSIHEPKYGVSNGCVPQNAEYSKSSPGLGGALGRNPDGTVAAPRVVFRRRKKEFDQKGSIGGFPSKFDSENEGPPISSSADGSSSESNSNDDDTDDTGASESEARPQQSSSISEGASENESEDVEPGEERKRAGGFKEWAQRQINLAKGLSETHIPESKDLLSSTISEHRSKPAVSDGPQILRGPLGEEFRLPTTSFAAALFPSPSNSSEPSPVAKSAPTTRNHTYVQRTEEIQAARLLLPVTSEEQNIVETIRLNSVVIICGETGSGKTTQVPQFLFEAGFGSPENDNPGMIGITQPRRVAAMSMATRVATELSLPPSRVSHQIRYDATVSPSTSIKFMTDGVLLRELATDFLLSKYSIIIIDEAHERSMNTDILIGVLSRVLKLREDLWTKKSGDTKPLRLIIMSATLRVSDFAENKTLFSVAPPIINISARQHSVTIHFNRRTPSDYVSEAIRKAVKIHVRLPAGGILIFLTGQNEITTVCKKLESRFGKKTLEDKKIRATRSGKKPETYAQVEESYVVQRPDGNTETEEMGIDIDPLDIEQEVDGDDHADPDALDTEDENDADGTMDLDHSDVPMHVVPLYSLLSSEQQMKVFQPPPEGSRLVVVATNVAETSLTIPGIRYVIDCGRAKEREHDTRSGIQNFKIAWISKASASQRAGRAGRTGPGHCYRLYSSALFEHHFSQFSQPEILRVPIEGVVLQMKSMHIDAVANFPFPTPPDRAALKKAETILTHLGALGFSKSDQNDKGKGNAVHRVSSGLTIGGHITELGTAMALFPVSPRFSKMLVAGRQHGTLPYIIAIVAALSVGNPFLHENFLHSEDGEITGVDKIDSADEDAPAELSYIKSADLRAKELRRLERRKFFKSQQMHAQLGNGTSDVFRTLSVVGAYEFAGGGASFCAEHFVRRKAMEEIHKLRAQISNIVRTNFPEADVQFSPTLAPPSAKQLKILRQLLTSGFIDHVAVRKDLVVKDPDGTKYAASRGVAYQALNVEEDVFIHPSSLLFHSAPPDYVVYQEVVRTSKVWIKTVTVINPSWLSTLGSSLCTFSKPKEMPATMRTTGTIVIPRFGEKFDLPPMRI</sequence>
<evidence type="ECO:0000259" key="8">
    <source>
        <dbReference type="PROSITE" id="PS51192"/>
    </source>
</evidence>
<feature type="compositionally biased region" description="Polar residues" evidence="7">
    <location>
        <begin position="331"/>
        <end position="342"/>
    </location>
</feature>
<protein>
    <recommendedName>
        <fullName evidence="2">RNA helicase</fullName>
        <ecNumber evidence="2">3.6.4.13</ecNumber>
    </recommendedName>
</protein>
<evidence type="ECO:0000313" key="11">
    <source>
        <dbReference type="Proteomes" id="UP000886523"/>
    </source>
</evidence>
<feature type="domain" description="Helicase ATP-binding" evidence="8">
    <location>
        <begin position="476"/>
        <end position="654"/>
    </location>
</feature>
<evidence type="ECO:0000256" key="3">
    <source>
        <dbReference type="ARBA" id="ARBA00022741"/>
    </source>
</evidence>
<comment type="similarity">
    <text evidence="1">Belongs to the DEAD box helicase family. DEAH subfamily.</text>
</comment>
<feature type="compositionally biased region" description="Basic and acidic residues" evidence="7">
    <location>
        <begin position="148"/>
        <end position="165"/>
    </location>
</feature>
<dbReference type="Gene3D" id="3.40.50.300">
    <property type="entry name" value="P-loop containing nucleotide triphosphate hydrolases"/>
    <property type="match status" value="2"/>
</dbReference>
<dbReference type="GO" id="GO:0003724">
    <property type="term" value="F:RNA helicase activity"/>
    <property type="evidence" value="ECO:0007669"/>
    <property type="project" value="UniProtKB-EC"/>
</dbReference>
<feature type="domain" description="Helicase C-terminal" evidence="9">
    <location>
        <begin position="683"/>
        <end position="934"/>
    </location>
</feature>
<evidence type="ECO:0000256" key="6">
    <source>
        <dbReference type="ARBA" id="ARBA00022840"/>
    </source>
</evidence>
<feature type="region of interest" description="Disordered" evidence="7">
    <location>
        <begin position="429"/>
        <end position="453"/>
    </location>
</feature>
<dbReference type="PROSITE" id="PS51192">
    <property type="entry name" value="HELICASE_ATP_BIND_1"/>
    <property type="match status" value="1"/>
</dbReference>
<dbReference type="InterPro" id="IPR001650">
    <property type="entry name" value="Helicase_C-like"/>
</dbReference>
<dbReference type="EMBL" id="MU128939">
    <property type="protein sequence ID" value="KAF9516495.1"/>
    <property type="molecule type" value="Genomic_DNA"/>
</dbReference>
<accession>A0A9P6B3X1</accession>
<feature type="compositionally biased region" description="Basic and acidic residues" evidence="7">
    <location>
        <begin position="61"/>
        <end position="74"/>
    </location>
</feature>
<dbReference type="InterPro" id="IPR048333">
    <property type="entry name" value="HA2_WH"/>
</dbReference>
<feature type="compositionally biased region" description="Basic and acidic residues" evidence="7">
    <location>
        <begin position="208"/>
        <end position="221"/>
    </location>
</feature>
<dbReference type="InterPro" id="IPR011709">
    <property type="entry name" value="DEAD-box_helicase_OB_fold"/>
</dbReference>
<name>A0A9P6B3X1_9AGAM</name>
<evidence type="ECO:0000256" key="1">
    <source>
        <dbReference type="ARBA" id="ARBA00008792"/>
    </source>
</evidence>
<feature type="compositionally biased region" description="Acidic residues" evidence="7">
    <location>
        <begin position="755"/>
        <end position="775"/>
    </location>
</feature>
<reference evidence="10" key="1">
    <citation type="journal article" date="2020" name="Nat. Commun.">
        <title>Large-scale genome sequencing of mycorrhizal fungi provides insights into the early evolution of symbiotic traits.</title>
        <authorList>
            <person name="Miyauchi S."/>
            <person name="Kiss E."/>
            <person name="Kuo A."/>
            <person name="Drula E."/>
            <person name="Kohler A."/>
            <person name="Sanchez-Garcia M."/>
            <person name="Morin E."/>
            <person name="Andreopoulos B."/>
            <person name="Barry K.W."/>
            <person name="Bonito G."/>
            <person name="Buee M."/>
            <person name="Carver A."/>
            <person name="Chen C."/>
            <person name="Cichocki N."/>
            <person name="Clum A."/>
            <person name="Culley D."/>
            <person name="Crous P.W."/>
            <person name="Fauchery L."/>
            <person name="Girlanda M."/>
            <person name="Hayes R.D."/>
            <person name="Keri Z."/>
            <person name="LaButti K."/>
            <person name="Lipzen A."/>
            <person name="Lombard V."/>
            <person name="Magnuson J."/>
            <person name="Maillard F."/>
            <person name="Murat C."/>
            <person name="Nolan M."/>
            <person name="Ohm R.A."/>
            <person name="Pangilinan J."/>
            <person name="Pereira M.F."/>
            <person name="Perotto S."/>
            <person name="Peter M."/>
            <person name="Pfister S."/>
            <person name="Riley R."/>
            <person name="Sitrit Y."/>
            <person name="Stielow J.B."/>
            <person name="Szollosi G."/>
            <person name="Zifcakova L."/>
            <person name="Stursova M."/>
            <person name="Spatafora J.W."/>
            <person name="Tedersoo L."/>
            <person name="Vaario L.M."/>
            <person name="Yamada A."/>
            <person name="Yan M."/>
            <person name="Wang P."/>
            <person name="Xu J."/>
            <person name="Bruns T."/>
            <person name="Baldrian P."/>
            <person name="Vilgalys R."/>
            <person name="Dunand C."/>
            <person name="Henrissat B."/>
            <person name="Grigoriev I.V."/>
            <person name="Hibbett D."/>
            <person name="Nagy L.G."/>
            <person name="Martin F.M."/>
        </authorList>
    </citation>
    <scope>NUCLEOTIDE SEQUENCE</scope>
    <source>
        <strain evidence="10">UP504</strain>
    </source>
</reference>
<evidence type="ECO:0000313" key="10">
    <source>
        <dbReference type="EMBL" id="KAF9516495.1"/>
    </source>
</evidence>
<dbReference type="SMART" id="SM00487">
    <property type="entry name" value="DEXDc"/>
    <property type="match status" value="1"/>
</dbReference>
<dbReference type="SMART" id="SM00490">
    <property type="entry name" value="HELICc"/>
    <property type="match status" value="1"/>
</dbReference>
<keyword evidence="11" id="KW-1185">Reference proteome</keyword>
<dbReference type="InterPro" id="IPR002464">
    <property type="entry name" value="DNA/RNA_helicase_DEAH_CS"/>
</dbReference>
<dbReference type="SMART" id="SM00847">
    <property type="entry name" value="HA2"/>
    <property type="match status" value="1"/>
</dbReference>
<evidence type="ECO:0000256" key="7">
    <source>
        <dbReference type="SAM" id="MobiDB-lite"/>
    </source>
</evidence>
<evidence type="ECO:0000256" key="4">
    <source>
        <dbReference type="ARBA" id="ARBA00022801"/>
    </source>
</evidence>
<feature type="region of interest" description="Disordered" evidence="7">
    <location>
        <begin position="1"/>
        <end position="74"/>
    </location>
</feature>
<dbReference type="GO" id="GO:1990904">
    <property type="term" value="C:ribonucleoprotein complex"/>
    <property type="evidence" value="ECO:0007669"/>
    <property type="project" value="UniProtKB-ARBA"/>
</dbReference>
<dbReference type="InterPro" id="IPR007502">
    <property type="entry name" value="Helicase-assoc_dom"/>
</dbReference>
<dbReference type="Proteomes" id="UP000886523">
    <property type="component" value="Unassembled WGS sequence"/>
</dbReference>
<evidence type="ECO:0000256" key="2">
    <source>
        <dbReference type="ARBA" id="ARBA00012552"/>
    </source>
</evidence>
<dbReference type="GO" id="GO:0005730">
    <property type="term" value="C:nucleolus"/>
    <property type="evidence" value="ECO:0007669"/>
    <property type="project" value="TreeGrafter"/>
</dbReference>
<comment type="caution">
    <text evidence="10">The sequence shown here is derived from an EMBL/GenBank/DDBJ whole genome shotgun (WGS) entry which is preliminary data.</text>
</comment>
<organism evidence="10 11">
    <name type="scientific">Hydnum rufescens UP504</name>
    <dbReference type="NCBI Taxonomy" id="1448309"/>
    <lineage>
        <taxon>Eukaryota</taxon>
        <taxon>Fungi</taxon>
        <taxon>Dikarya</taxon>
        <taxon>Basidiomycota</taxon>
        <taxon>Agaricomycotina</taxon>
        <taxon>Agaricomycetes</taxon>
        <taxon>Cantharellales</taxon>
        <taxon>Hydnaceae</taxon>
        <taxon>Hydnum</taxon>
    </lineage>
</organism>
<dbReference type="GO" id="GO:0000462">
    <property type="term" value="P:maturation of SSU-rRNA from tricistronic rRNA transcript (SSU-rRNA, 5.8S rRNA, LSU-rRNA)"/>
    <property type="evidence" value="ECO:0007669"/>
    <property type="project" value="TreeGrafter"/>
</dbReference>
<dbReference type="GO" id="GO:0016787">
    <property type="term" value="F:hydrolase activity"/>
    <property type="evidence" value="ECO:0007669"/>
    <property type="project" value="UniProtKB-KW"/>
</dbReference>
<feature type="compositionally biased region" description="Acidic residues" evidence="7">
    <location>
        <begin position="315"/>
        <end position="324"/>
    </location>
</feature>
<proteinExistence type="inferred from homology"/>
<dbReference type="GO" id="GO:0003723">
    <property type="term" value="F:RNA binding"/>
    <property type="evidence" value="ECO:0007669"/>
    <property type="project" value="TreeGrafter"/>
</dbReference>
<dbReference type="EC" id="3.6.4.13" evidence="2"/>
<dbReference type="InterPro" id="IPR014001">
    <property type="entry name" value="Helicase_ATP-bd"/>
</dbReference>
<dbReference type="GO" id="GO:0005524">
    <property type="term" value="F:ATP binding"/>
    <property type="evidence" value="ECO:0007669"/>
    <property type="project" value="UniProtKB-KW"/>
</dbReference>
<gene>
    <name evidence="10" type="ORF">BS47DRAFT_1483979</name>
</gene>
<dbReference type="Pfam" id="PF04408">
    <property type="entry name" value="WHD_HA2"/>
    <property type="match status" value="1"/>
</dbReference>
<dbReference type="InterPro" id="IPR011545">
    <property type="entry name" value="DEAD/DEAH_box_helicase_dom"/>
</dbReference>
<dbReference type="CDD" id="cd18791">
    <property type="entry name" value="SF2_C_RHA"/>
    <property type="match status" value="1"/>
</dbReference>
<dbReference type="PROSITE" id="PS51194">
    <property type="entry name" value="HELICASE_CTER"/>
    <property type="match status" value="1"/>
</dbReference>
<feature type="compositionally biased region" description="Acidic residues" evidence="7">
    <location>
        <begin position="782"/>
        <end position="796"/>
    </location>
</feature>
<feature type="region of interest" description="Disordered" evidence="7">
    <location>
        <begin position="145"/>
        <end position="364"/>
    </location>
</feature>
<keyword evidence="4" id="KW-0378">Hydrolase</keyword>
<dbReference type="FunFam" id="3.40.50.300:FF:002693">
    <property type="entry name" value="Predicted protein"/>
    <property type="match status" value="1"/>
</dbReference>
<keyword evidence="5" id="KW-0347">Helicase</keyword>
<dbReference type="Pfam" id="PF21010">
    <property type="entry name" value="HA2_C"/>
    <property type="match status" value="1"/>
</dbReference>